<proteinExistence type="predicted"/>
<accession>A0A2A2HMJ3</accession>
<gene>
    <name evidence="1" type="ORF">ASJ81_12725</name>
</gene>
<dbReference type="AlphaFoldDB" id="A0A2A2HMJ3"/>
<keyword evidence="2" id="KW-1185">Reference proteome</keyword>
<protein>
    <submittedName>
        <fullName evidence="1">Uncharacterized protein</fullName>
    </submittedName>
</protein>
<comment type="caution">
    <text evidence="1">The sequence shown here is derived from an EMBL/GenBank/DDBJ whole genome shotgun (WGS) entry which is preliminary data.</text>
</comment>
<organism evidence="1 2">
    <name type="scientific">Methanosarcina spelaei</name>
    <dbReference type="NCBI Taxonomy" id="1036679"/>
    <lineage>
        <taxon>Archaea</taxon>
        <taxon>Methanobacteriati</taxon>
        <taxon>Methanobacteriota</taxon>
        <taxon>Stenosarchaea group</taxon>
        <taxon>Methanomicrobia</taxon>
        <taxon>Methanosarcinales</taxon>
        <taxon>Methanosarcinaceae</taxon>
        <taxon>Methanosarcina</taxon>
    </lineage>
</organism>
<name>A0A2A2HMJ3_9EURY</name>
<reference evidence="1 2" key="1">
    <citation type="journal article" date="2017" name="BMC Genomics">
        <title>Genomic analysis of methanogenic archaea reveals a shift towards energy conservation.</title>
        <authorList>
            <person name="Gilmore S.P."/>
            <person name="Henske J.K."/>
            <person name="Sexton J.A."/>
            <person name="Solomon K.V."/>
            <person name="Seppala S."/>
            <person name="Yoo J.I."/>
            <person name="Huyett L.M."/>
            <person name="Pressman A."/>
            <person name="Cogan J.Z."/>
            <person name="Kivenson V."/>
            <person name="Peng X."/>
            <person name="Tan Y."/>
            <person name="Valentine D.L."/>
            <person name="O'Malley M.A."/>
        </authorList>
    </citation>
    <scope>NUCLEOTIDE SEQUENCE [LARGE SCALE GENOMIC DNA]</scope>
    <source>
        <strain evidence="1 2">MC-15</strain>
    </source>
</reference>
<dbReference type="Proteomes" id="UP000218164">
    <property type="component" value="Unassembled WGS sequence"/>
</dbReference>
<evidence type="ECO:0000313" key="2">
    <source>
        <dbReference type="Proteomes" id="UP000218164"/>
    </source>
</evidence>
<sequence>MEKERDYGERKELWRKKGIMEKERSYGERKELWRKKGVMEEIDYFCTVNSVEVQTQTAASLTCCRF</sequence>
<dbReference type="RefSeq" id="WP_095646111.1">
    <property type="nucleotide sequence ID" value="NZ_LMVP01000550.1"/>
</dbReference>
<dbReference type="EMBL" id="LMVP01000550">
    <property type="protein sequence ID" value="PAV10627.1"/>
    <property type="molecule type" value="Genomic_DNA"/>
</dbReference>
<evidence type="ECO:0000313" key="1">
    <source>
        <dbReference type="EMBL" id="PAV10627.1"/>
    </source>
</evidence>